<evidence type="ECO:0000313" key="1">
    <source>
        <dbReference type="EMBL" id="MCM2466270.1"/>
    </source>
</evidence>
<organism evidence="1 2">
    <name type="scientific">Methanoculleus oceani</name>
    <dbReference type="NCBI Taxonomy" id="2184756"/>
    <lineage>
        <taxon>Archaea</taxon>
        <taxon>Methanobacteriati</taxon>
        <taxon>Methanobacteriota</taxon>
        <taxon>Stenosarchaea group</taxon>
        <taxon>Methanomicrobia</taxon>
        <taxon>Methanomicrobiales</taxon>
        <taxon>Methanomicrobiaceae</taxon>
        <taxon>Methanoculleus</taxon>
    </lineage>
</organism>
<protein>
    <submittedName>
        <fullName evidence="1">Uncharacterized protein</fullName>
    </submittedName>
</protein>
<gene>
    <name evidence="1" type="ORF">DIC75_08070</name>
</gene>
<comment type="caution">
    <text evidence="1">The sequence shown here is derived from an EMBL/GenBank/DDBJ whole genome shotgun (WGS) entry which is preliminary data.</text>
</comment>
<accession>A0ABD4TDQ4</accession>
<dbReference type="RefSeq" id="WP_250987531.1">
    <property type="nucleotide sequence ID" value="NZ_QFDM01000002.1"/>
</dbReference>
<proteinExistence type="predicted"/>
<dbReference type="AlphaFoldDB" id="A0ABD4TDQ4"/>
<reference evidence="1 2" key="1">
    <citation type="submission" date="2018-05" db="EMBL/GenBank/DDBJ databases">
        <title>Isolation and characterization of genus Methanoculleus species and their viruses from deep sea marine sediment offshore southwestern Taiwan.</title>
        <authorList>
            <person name="Wei W.-H."/>
            <person name="Chen W.-C."/>
            <person name="Lai M.-C."/>
            <person name="Chen S.-C."/>
        </authorList>
    </citation>
    <scope>NUCLEOTIDE SEQUENCE [LARGE SCALE GENOMIC DNA]</scope>
    <source>
        <strain evidence="1 2">CWC-02</strain>
    </source>
</reference>
<keyword evidence="2" id="KW-1185">Reference proteome</keyword>
<dbReference type="EMBL" id="QFDM01000002">
    <property type="protein sequence ID" value="MCM2466270.1"/>
    <property type="molecule type" value="Genomic_DNA"/>
</dbReference>
<dbReference type="Proteomes" id="UP001523230">
    <property type="component" value="Unassembled WGS sequence"/>
</dbReference>
<sequence>MREQIEIDREEQEAMKNRVREMIVANTTYDGIREGLEALGFRAKEDKPALALWENSEHELFVMVHMDPGTGRLGDCEVKTFEETEGFE</sequence>
<evidence type="ECO:0000313" key="2">
    <source>
        <dbReference type="Proteomes" id="UP001523230"/>
    </source>
</evidence>
<name>A0ABD4TDQ4_9EURY</name>